<dbReference type="Gene3D" id="1.10.260.40">
    <property type="entry name" value="lambda repressor-like DNA-binding domains"/>
    <property type="match status" value="1"/>
</dbReference>
<dbReference type="SMART" id="SM00530">
    <property type="entry name" value="HTH_XRE"/>
    <property type="match status" value="1"/>
</dbReference>
<reference evidence="2 3" key="1">
    <citation type="submission" date="2019-06" db="EMBL/GenBank/DDBJ databases">
        <title>Whole genome sequence for Rhodospirillaceae sp. R148.</title>
        <authorList>
            <person name="Wang G."/>
        </authorList>
    </citation>
    <scope>NUCLEOTIDE SEQUENCE [LARGE SCALE GENOMIC DNA]</scope>
    <source>
        <strain evidence="2 3">R148</strain>
    </source>
</reference>
<evidence type="ECO:0000313" key="2">
    <source>
        <dbReference type="EMBL" id="TQV70659.1"/>
    </source>
</evidence>
<dbReference type="PROSITE" id="PS50943">
    <property type="entry name" value="HTH_CROC1"/>
    <property type="match status" value="1"/>
</dbReference>
<dbReference type="PANTHER" id="PTHR35010">
    <property type="entry name" value="BLL4672 PROTEIN-RELATED"/>
    <property type="match status" value="1"/>
</dbReference>
<dbReference type="Proteomes" id="UP000315252">
    <property type="component" value="Unassembled WGS sequence"/>
</dbReference>
<feature type="domain" description="HTH cro/C1-type" evidence="1">
    <location>
        <begin position="9"/>
        <end position="63"/>
    </location>
</feature>
<dbReference type="InterPro" id="IPR001387">
    <property type="entry name" value="Cro/C1-type_HTH"/>
</dbReference>
<dbReference type="Pfam" id="PF13560">
    <property type="entry name" value="HTH_31"/>
    <property type="match status" value="1"/>
</dbReference>
<dbReference type="GO" id="GO:0003677">
    <property type="term" value="F:DNA binding"/>
    <property type="evidence" value="ECO:0007669"/>
    <property type="project" value="InterPro"/>
</dbReference>
<dbReference type="OrthoDB" id="9785973at2"/>
<organism evidence="2 3">
    <name type="scientific">Denitrobaculum tricleocarpae</name>
    <dbReference type="NCBI Taxonomy" id="2591009"/>
    <lineage>
        <taxon>Bacteria</taxon>
        <taxon>Pseudomonadati</taxon>
        <taxon>Pseudomonadota</taxon>
        <taxon>Alphaproteobacteria</taxon>
        <taxon>Rhodospirillales</taxon>
        <taxon>Rhodospirillaceae</taxon>
        <taxon>Denitrobaculum</taxon>
    </lineage>
</organism>
<name>A0A545T0G0_9PROT</name>
<keyword evidence="3" id="KW-1185">Reference proteome</keyword>
<dbReference type="SUPFAM" id="SSF47413">
    <property type="entry name" value="lambda repressor-like DNA-binding domains"/>
    <property type="match status" value="1"/>
</dbReference>
<dbReference type="EMBL" id="VHSH01000016">
    <property type="protein sequence ID" value="TQV70659.1"/>
    <property type="molecule type" value="Genomic_DNA"/>
</dbReference>
<proteinExistence type="predicted"/>
<evidence type="ECO:0000313" key="3">
    <source>
        <dbReference type="Proteomes" id="UP000315252"/>
    </source>
</evidence>
<sequence>MDQSFGTMLRDWRTQRRLSQLALGLDANVSARHISFLETGRAKPSRAMVLQLCEVLDAPRGTRNSLLNAAGFAPAYRRRDLNEADMAQVRSAVDWTLARHDPYPALALDRHWTLVKINQSARLLLGAISLEEGDSLLSVMTDVERLTVMFENWQEVAQHMLARLRTESGHLGGDRILDAASDRLAESLGTEYADPSGVLPAVVPARYRAGEDTLSLFSTIAQFGTAEDIALAELKIELMFPADDATRRMLLAMTPGL</sequence>
<evidence type="ECO:0000259" key="1">
    <source>
        <dbReference type="PROSITE" id="PS50943"/>
    </source>
</evidence>
<protein>
    <submittedName>
        <fullName evidence="2">Helix-turn-helix domain-containing protein</fullName>
    </submittedName>
</protein>
<dbReference type="InterPro" id="IPR010982">
    <property type="entry name" value="Lambda_DNA-bd_dom_sf"/>
</dbReference>
<accession>A0A545T0G0</accession>
<dbReference type="InterPro" id="IPR041413">
    <property type="entry name" value="MLTR_LBD"/>
</dbReference>
<dbReference type="PANTHER" id="PTHR35010:SF4">
    <property type="entry name" value="BLL5781 PROTEIN"/>
    <property type="match status" value="1"/>
</dbReference>
<dbReference type="RefSeq" id="WP_142899728.1">
    <property type="nucleotide sequence ID" value="NZ_ML660067.1"/>
</dbReference>
<dbReference type="CDD" id="cd00093">
    <property type="entry name" value="HTH_XRE"/>
    <property type="match status" value="1"/>
</dbReference>
<dbReference type="AlphaFoldDB" id="A0A545T0G0"/>
<dbReference type="Gene3D" id="3.30.450.180">
    <property type="match status" value="1"/>
</dbReference>
<gene>
    <name evidence="2" type="ORF">FKG95_27780</name>
</gene>
<dbReference type="Pfam" id="PF17765">
    <property type="entry name" value="MLTR_LBD"/>
    <property type="match status" value="1"/>
</dbReference>
<comment type="caution">
    <text evidence="2">The sequence shown here is derived from an EMBL/GenBank/DDBJ whole genome shotgun (WGS) entry which is preliminary data.</text>
</comment>